<dbReference type="PANTHER" id="PTHR30237">
    <property type="entry name" value="MURAMOYLTETRAPEPTIDE CARBOXYPEPTIDASE"/>
    <property type="match status" value="1"/>
</dbReference>
<dbReference type="Pfam" id="PF02016">
    <property type="entry name" value="Peptidase_S66"/>
    <property type="match status" value="1"/>
</dbReference>
<evidence type="ECO:0000259" key="2">
    <source>
        <dbReference type="Pfam" id="PF17676"/>
    </source>
</evidence>
<protein>
    <submittedName>
        <fullName evidence="3">LD-carboxypeptidase</fullName>
    </submittedName>
</protein>
<dbReference type="PANTHER" id="PTHR30237:SF6">
    <property type="entry name" value="CARBOXYPEPTIDASE YOCD-RELATED"/>
    <property type="match status" value="1"/>
</dbReference>
<proteinExistence type="predicted"/>
<feature type="domain" description="LD-carboxypeptidase C-terminal" evidence="2">
    <location>
        <begin position="199"/>
        <end position="314"/>
    </location>
</feature>
<reference evidence="3" key="1">
    <citation type="submission" date="2021-06" db="EMBL/GenBank/DDBJ databases">
        <title>Novel Mycoplasma species detected in California sea lions (Zalophus californianus) from the USA.</title>
        <authorList>
            <person name="Volokhov D.V."/>
            <person name="Furtak V.A."/>
            <person name="Zagorodnyaya T.A."/>
        </authorList>
    </citation>
    <scope>NUCLEOTIDE SEQUENCE [LARGE SCALE GENOMIC DNA]</scope>
    <source>
        <strain evidence="3">CSL 5346</strain>
    </source>
</reference>
<evidence type="ECO:0000313" key="3">
    <source>
        <dbReference type="EMBL" id="MBU4692059.1"/>
    </source>
</evidence>
<evidence type="ECO:0000259" key="1">
    <source>
        <dbReference type="Pfam" id="PF02016"/>
    </source>
</evidence>
<dbReference type="Pfam" id="PF17676">
    <property type="entry name" value="Peptidase_S66C"/>
    <property type="match status" value="1"/>
</dbReference>
<dbReference type="PIRSF" id="PIRSF028757">
    <property type="entry name" value="LD-carboxypeptidase"/>
    <property type="match status" value="1"/>
</dbReference>
<dbReference type="InterPro" id="IPR003507">
    <property type="entry name" value="S66_fam"/>
</dbReference>
<evidence type="ECO:0000313" key="4">
    <source>
        <dbReference type="Proteomes" id="UP000718793"/>
    </source>
</evidence>
<dbReference type="CDD" id="cd07062">
    <property type="entry name" value="Peptidase_S66_mccF_like"/>
    <property type="match status" value="1"/>
</dbReference>
<accession>A0ABS6DP22</accession>
<keyword evidence="4" id="KW-1185">Reference proteome</keyword>
<dbReference type="Proteomes" id="UP000718793">
    <property type="component" value="Unassembled WGS sequence"/>
</dbReference>
<dbReference type="InterPro" id="IPR040921">
    <property type="entry name" value="Peptidase_S66C"/>
</dbReference>
<dbReference type="RefSeq" id="WP_216488314.1">
    <property type="nucleotide sequence ID" value="NZ_JAHMHH010000001.1"/>
</dbReference>
<gene>
    <name evidence="3" type="ORF">KQ875_00405</name>
</gene>
<organism evidence="3 4">
    <name type="scientific">Mycoplasma zalophi</name>
    <dbReference type="NCBI Taxonomy" id="191287"/>
    <lineage>
        <taxon>Bacteria</taxon>
        <taxon>Bacillati</taxon>
        <taxon>Mycoplasmatota</taxon>
        <taxon>Mollicutes</taxon>
        <taxon>Mycoplasmataceae</taxon>
        <taxon>Mycoplasma</taxon>
    </lineage>
</organism>
<dbReference type="InterPro" id="IPR040449">
    <property type="entry name" value="Peptidase_S66_N"/>
</dbReference>
<feature type="domain" description="LD-carboxypeptidase N-terminal" evidence="1">
    <location>
        <begin position="13"/>
        <end position="132"/>
    </location>
</feature>
<name>A0ABS6DP22_9MOLU</name>
<sequence length="326" mass="37249">MNKFMFLKPGDEIRVIAPARSLKLIGEINTDLAIKKLESMGFKVTFGKNVYEVENRLSGSIEKKVEDLHEAFLDKNVKAILTVIGGFNSHQLLPYINWEIIKNNPKIFCGFSDITSLHLAILKHAKFPVFYGPHFSSFAMLKNSEYIEKQFRNMFLSEDKEVQLESSELWSDDLWFIDQENRKLEKNTGWWNIQDGKAKGKILGGNLSTLLLINPTSNFPDVKEDTILAIETVSLYDYDNFERMLVSLIQSPWFKHVKGLMIGRFCLGSNISKEDLVTMLTTKPELKNIPIIANLDFGHSMPLSVIPLGLEAELKINNESEIKIFK</sequence>
<dbReference type="EMBL" id="JAHMHH010000001">
    <property type="protein sequence ID" value="MBU4692059.1"/>
    <property type="molecule type" value="Genomic_DNA"/>
</dbReference>
<comment type="caution">
    <text evidence="3">The sequence shown here is derived from an EMBL/GenBank/DDBJ whole genome shotgun (WGS) entry which is preliminary data.</text>
</comment>